<feature type="compositionally biased region" description="Low complexity" evidence="2">
    <location>
        <begin position="413"/>
        <end position="424"/>
    </location>
</feature>
<accession>A0A1W0WFS9</accession>
<reference evidence="4" key="1">
    <citation type="submission" date="2017-01" db="EMBL/GenBank/DDBJ databases">
        <title>Comparative genomics of anhydrobiosis in the tardigrade Hypsibius dujardini.</title>
        <authorList>
            <person name="Yoshida Y."/>
            <person name="Koutsovoulos G."/>
            <person name="Laetsch D."/>
            <person name="Stevens L."/>
            <person name="Kumar S."/>
            <person name="Horikawa D."/>
            <person name="Ishino K."/>
            <person name="Komine S."/>
            <person name="Tomita M."/>
            <person name="Blaxter M."/>
            <person name="Arakawa K."/>
        </authorList>
    </citation>
    <scope>NUCLEOTIDE SEQUENCE [LARGE SCALE GENOMIC DNA]</scope>
    <source>
        <strain evidence="4">Z151</strain>
    </source>
</reference>
<evidence type="ECO:0000256" key="2">
    <source>
        <dbReference type="SAM" id="MobiDB-lite"/>
    </source>
</evidence>
<comment type="caution">
    <text evidence="3">The sequence shown here is derived from an EMBL/GenBank/DDBJ whole genome shotgun (WGS) entry which is preliminary data.</text>
</comment>
<dbReference type="OrthoDB" id="10258312at2759"/>
<keyword evidence="4" id="KW-1185">Reference proteome</keyword>
<dbReference type="AlphaFoldDB" id="A0A1W0WFS9"/>
<evidence type="ECO:0000313" key="4">
    <source>
        <dbReference type="Proteomes" id="UP000192578"/>
    </source>
</evidence>
<feature type="compositionally biased region" description="Polar residues" evidence="2">
    <location>
        <begin position="492"/>
        <end position="503"/>
    </location>
</feature>
<evidence type="ECO:0000256" key="1">
    <source>
        <dbReference type="SAM" id="Coils"/>
    </source>
</evidence>
<keyword evidence="1" id="KW-0175">Coiled coil</keyword>
<evidence type="ECO:0000313" key="3">
    <source>
        <dbReference type="EMBL" id="OQV14066.1"/>
    </source>
</evidence>
<feature type="region of interest" description="Disordered" evidence="2">
    <location>
        <begin position="278"/>
        <end position="317"/>
    </location>
</feature>
<feature type="compositionally biased region" description="Low complexity" evidence="2">
    <location>
        <begin position="469"/>
        <end position="489"/>
    </location>
</feature>
<dbReference type="PANTHER" id="PTHR31935:SF1">
    <property type="entry name" value="COILED-COIL DOMAIN-CONTAINING PROTEIN 13"/>
    <property type="match status" value="1"/>
</dbReference>
<protein>
    <submittedName>
        <fullName evidence="3">Uncharacterized protein</fullName>
    </submittedName>
</protein>
<feature type="region of interest" description="Disordered" evidence="2">
    <location>
        <begin position="402"/>
        <end position="430"/>
    </location>
</feature>
<dbReference type="Proteomes" id="UP000192578">
    <property type="component" value="Unassembled WGS sequence"/>
</dbReference>
<dbReference type="InterPro" id="IPR038929">
    <property type="entry name" value="CCDC13"/>
</dbReference>
<proteinExistence type="predicted"/>
<gene>
    <name evidence="3" type="ORF">BV898_11731</name>
</gene>
<feature type="compositionally biased region" description="Basic and acidic residues" evidence="2">
    <location>
        <begin position="302"/>
        <end position="317"/>
    </location>
</feature>
<feature type="coiled-coil region" evidence="1">
    <location>
        <begin position="120"/>
        <end position="161"/>
    </location>
</feature>
<sequence length="519" mass="58003">MSKEALLGELENDQQTDLNLEQSFWNESFTPRGCSDVGAAAANNPFAVLAGQSLYDVVTENLHEQIRELRDVNARLSNTVCEKEHEIRQLLQRSVSSVSDSSDKDAAATGGKITELARAKRDLTAKYEAEHSRVQKLQAEKAELAAKLAETQQKVANLFREHGRLDELTAKKSSGKIPERRSTGEELDAAALHHRLQVAIEKASVATQENQCLKQQLQRATKALEREVGPNVEISDIIKNDSSTYRGRDQQIQLLRAKLEITKKQLDAFHLFDDCTSETKSNKRTSTSSVKIFSKPEQNEYNARHRDQLTQEDQKRRSDFKALTEEYKQLQYSHFDLKSKMTAVKARIDYLSKENLRLSQFNRHLVETCQKDAELIKYFQTTITELRGAFSKTSIPTVSGVGILTDTTQRPARSSLSDSSNSRSSTDRTILRKISNMESQIKDLKNVHSLTFEQWELSAGSGGDGGLGRRSSGPSSRSSTARSSAAERALVTRNNSTPASSRARQLPLLKDPGDSLDDE</sequence>
<name>A0A1W0WFS9_HYPEX</name>
<dbReference type="EMBL" id="MTYJ01000111">
    <property type="protein sequence ID" value="OQV14066.1"/>
    <property type="molecule type" value="Genomic_DNA"/>
</dbReference>
<feature type="region of interest" description="Disordered" evidence="2">
    <location>
        <begin position="460"/>
        <end position="519"/>
    </location>
</feature>
<dbReference type="PANTHER" id="PTHR31935">
    <property type="entry name" value="COILED-COIL DOMAIN-CONTAINING PROTEIN 13"/>
    <property type="match status" value="1"/>
</dbReference>
<feature type="coiled-coil region" evidence="1">
    <location>
        <begin position="196"/>
        <end position="223"/>
    </location>
</feature>
<organism evidence="3 4">
    <name type="scientific">Hypsibius exemplaris</name>
    <name type="common">Freshwater tardigrade</name>
    <dbReference type="NCBI Taxonomy" id="2072580"/>
    <lineage>
        <taxon>Eukaryota</taxon>
        <taxon>Metazoa</taxon>
        <taxon>Ecdysozoa</taxon>
        <taxon>Tardigrada</taxon>
        <taxon>Eutardigrada</taxon>
        <taxon>Parachela</taxon>
        <taxon>Hypsibioidea</taxon>
        <taxon>Hypsibiidae</taxon>
        <taxon>Hypsibius</taxon>
    </lineage>
</organism>